<keyword evidence="11" id="KW-1185">Reference proteome</keyword>
<dbReference type="InterPro" id="IPR039915">
    <property type="entry name" value="TACC"/>
</dbReference>
<comment type="similarity">
    <text evidence="2">Belongs to the TACC family.</text>
</comment>
<evidence type="ECO:0000313" key="10">
    <source>
        <dbReference type="EMBL" id="KAF6280216.1"/>
    </source>
</evidence>
<feature type="coiled-coil region" evidence="7">
    <location>
        <begin position="732"/>
        <end position="812"/>
    </location>
</feature>
<reference evidence="10 11" key="1">
    <citation type="journal article" date="2020" name="Nature">
        <title>Six reference-quality genomes reveal evolution of bat adaptations.</title>
        <authorList>
            <person name="Jebb D."/>
            <person name="Huang Z."/>
            <person name="Pippel M."/>
            <person name="Hughes G.M."/>
            <person name="Lavrichenko K."/>
            <person name="Devanna P."/>
            <person name="Winkler S."/>
            <person name="Jermiin L.S."/>
            <person name="Skirmuntt E.C."/>
            <person name="Katzourakis A."/>
            <person name="Burkitt-Gray L."/>
            <person name="Ray D.A."/>
            <person name="Sullivan K.A.M."/>
            <person name="Roscito J.G."/>
            <person name="Kirilenko B.M."/>
            <person name="Davalos L.M."/>
            <person name="Corthals A.P."/>
            <person name="Power M.L."/>
            <person name="Jones G."/>
            <person name="Ransome R.D."/>
            <person name="Dechmann D.K.N."/>
            <person name="Locatelli A.G."/>
            <person name="Puechmaille S.J."/>
            <person name="Fedrigo O."/>
            <person name="Jarvis E.D."/>
            <person name="Hiller M."/>
            <person name="Vernes S.C."/>
            <person name="Myers E.W."/>
            <person name="Teeling E.C."/>
        </authorList>
    </citation>
    <scope>NUCLEOTIDE SEQUENCE [LARGE SCALE GENOMIC DNA]</scope>
    <source>
        <strain evidence="10">MPipKuh1</strain>
        <tissue evidence="10">Flight muscle</tissue>
    </source>
</reference>
<feature type="compositionally biased region" description="Low complexity" evidence="8">
    <location>
        <begin position="353"/>
        <end position="363"/>
    </location>
</feature>
<dbReference type="Pfam" id="PF25777">
    <property type="entry name" value="Aurora-A_bind_TACC3"/>
    <property type="match status" value="1"/>
</dbReference>
<evidence type="ECO:0000256" key="3">
    <source>
        <dbReference type="ARBA" id="ARBA00022490"/>
    </source>
</evidence>
<dbReference type="FunFam" id="1.20.5.1700:FF:000001">
    <property type="entry name" value="Transforming acidic coiled-coil-containing protein 1 isoform 2"/>
    <property type="match status" value="1"/>
</dbReference>
<feature type="compositionally biased region" description="Basic and acidic residues" evidence="8">
    <location>
        <begin position="314"/>
        <end position="328"/>
    </location>
</feature>
<protein>
    <submittedName>
        <fullName evidence="10">Transforming acidic coiled-coil containing protein 3</fullName>
    </submittedName>
</protein>
<dbReference type="AlphaFoldDB" id="A0A7J7RVL2"/>
<dbReference type="GO" id="GO:0007097">
    <property type="term" value="P:nuclear migration"/>
    <property type="evidence" value="ECO:0007669"/>
    <property type="project" value="TreeGrafter"/>
</dbReference>
<sequence length="929" mass="98142">MQSHHGRARGTLGDGVTAKPRPQPGAVNCPQFSRGFDSKPRLKAVLHLAPFYRWRNGDPAGSPQALAFRRPQQSPRSRVGGGSHSHRQSTSGPSPSHAQLPRTSGTRPPSVPLAPEAHPQRVEGVAGRCALLLAAGARAPSPDRALIGRTHQPSVFESAAGGPSLGPAPPVRLPFRPRLCAAAGSMSLLIPSDENVTADRRADSCDFLFAPPDLSGRSPVLRPSQKENVPPRSTARALKVTFQTPLRDPHTHRILTPSMSSNLEACCALDDAIAAESSPGGWTRREDQQFTKEIDTKPTDETLQRPAVAAAHRPPADTRPASEDEHGRQPASAPQARPGPSGCPQAPASPENQSLSPQGTSSGPGPGLEDDGGSHSLGESTAPPPGAPEDPPGAPSPGGTEHPPTATGGRSDGPPAAHPQAALGEDPTTDLPGAPAGPLEAGGAPAPRPREEDTSGQAAGSSGKGPVRLEFDFSAGATSKRPRPPRKVGRPARQEAPPEAAGEGPAPPRPRGSHSLDGADFSPFGGRGEPCAPARPQGRPAGSGAAGDSPPRRQMPPASADGTPVTQSAAGMEGPVGEEGAATLEPAAAPGRPSSEPPVPAADPAPPTLQGPEPAWDLREEHFQDAAEVLGMGVDVDYLEQFGTSQFKESALRKQSLYLKFDPLLKDSPERPAPVALTTSSAPGAEAPSCGGPPQGPLVDLDFPAGPGLPVAPPLDVLRPSGPLVDVLQYSQRDLDAAVEAAQKEVLQLRSQCEELHQKNLEMGKVMDGYESFMYQAMEEARKQQDLAKAEMQKVQKEKDQLSTDLSSMEKSFSDLFKRFEKQKEALEGYRTNEESLKKCVEDYIARVQKEGQRYQALKAHAEEKLRLASEEIAQVRSKAQAEALAFQASLRKEQMRVQSLEKAVEQKTKENDELTRICDDLISKMEKI</sequence>
<feature type="region of interest" description="Disordered" evidence="8">
    <location>
        <begin position="53"/>
        <end position="120"/>
    </location>
</feature>
<dbReference type="PANTHER" id="PTHR13924">
    <property type="entry name" value="TRANSFORMING ACIDIC COILED-COIL CONTAINING PROTEIN 1/2"/>
    <property type="match status" value="1"/>
</dbReference>
<proteinExistence type="inferred from homology"/>
<feature type="region of interest" description="Disordered" evidence="8">
    <location>
        <begin position="277"/>
        <end position="621"/>
    </location>
</feature>
<dbReference type="InterPro" id="IPR057663">
    <property type="entry name" value="TACC3_Aurora-A_bind"/>
</dbReference>
<gene>
    <name evidence="10" type="ORF">mPipKuh1_017008</name>
</gene>
<dbReference type="Proteomes" id="UP000558488">
    <property type="component" value="Unassembled WGS sequence"/>
</dbReference>
<feature type="compositionally biased region" description="Basic and acidic residues" evidence="8">
    <location>
        <begin position="283"/>
        <end position="303"/>
    </location>
</feature>
<dbReference type="GO" id="GO:0005856">
    <property type="term" value="C:cytoskeleton"/>
    <property type="evidence" value="ECO:0007669"/>
    <property type="project" value="UniProtKB-SubCell"/>
</dbReference>
<dbReference type="PANTHER" id="PTHR13924:SF4">
    <property type="entry name" value="TRANSFORMING ACIDIC COILED-COIL-CONTAINING PROTEIN 3"/>
    <property type="match status" value="1"/>
</dbReference>
<comment type="subcellular location">
    <subcellularLocation>
        <location evidence="1">Cytoplasm</location>
        <location evidence="1">Cytoskeleton</location>
    </subcellularLocation>
</comment>
<dbReference type="EMBL" id="JACAGB010000058">
    <property type="protein sequence ID" value="KAF6280216.1"/>
    <property type="molecule type" value="Genomic_DNA"/>
</dbReference>
<dbReference type="InterPro" id="IPR007707">
    <property type="entry name" value="TACC_C"/>
</dbReference>
<evidence type="ECO:0000256" key="6">
    <source>
        <dbReference type="ARBA" id="ARBA00023212"/>
    </source>
</evidence>
<evidence type="ECO:0000256" key="1">
    <source>
        <dbReference type="ARBA" id="ARBA00004245"/>
    </source>
</evidence>
<dbReference type="OrthoDB" id="10255048at2759"/>
<keyword evidence="6" id="KW-0206">Cytoskeleton</keyword>
<feature type="compositionally biased region" description="Polar residues" evidence="8">
    <location>
        <begin position="88"/>
        <end position="107"/>
    </location>
</feature>
<keyword evidence="4" id="KW-0597">Phosphoprotein</keyword>
<evidence type="ECO:0000256" key="2">
    <source>
        <dbReference type="ARBA" id="ARBA00009423"/>
    </source>
</evidence>
<evidence type="ECO:0000256" key="4">
    <source>
        <dbReference type="ARBA" id="ARBA00022553"/>
    </source>
</evidence>
<dbReference type="Gene3D" id="1.20.5.1700">
    <property type="match status" value="1"/>
</dbReference>
<organism evidence="10 11">
    <name type="scientific">Pipistrellus kuhlii</name>
    <name type="common">Kuhl's pipistrelle</name>
    <dbReference type="NCBI Taxonomy" id="59472"/>
    <lineage>
        <taxon>Eukaryota</taxon>
        <taxon>Metazoa</taxon>
        <taxon>Chordata</taxon>
        <taxon>Craniata</taxon>
        <taxon>Vertebrata</taxon>
        <taxon>Euteleostomi</taxon>
        <taxon>Mammalia</taxon>
        <taxon>Eutheria</taxon>
        <taxon>Laurasiatheria</taxon>
        <taxon>Chiroptera</taxon>
        <taxon>Yangochiroptera</taxon>
        <taxon>Vespertilionidae</taxon>
        <taxon>Pipistrellus</taxon>
    </lineage>
</organism>
<feature type="compositionally biased region" description="Pro residues" evidence="8">
    <location>
        <begin position="595"/>
        <end position="609"/>
    </location>
</feature>
<feature type="coiled-coil region" evidence="7">
    <location>
        <begin position="845"/>
        <end position="925"/>
    </location>
</feature>
<feature type="region of interest" description="Disordered" evidence="8">
    <location>
        <begin position="1"/>
        <end position="40"/>
    </location>
</feature>
<evidence type="ECO:0000256" key="8">
    <source>
        <dbReference type="SAM" id="MobiDB-lite"/>
    </source>
</evidence>
<dbReference type="GO" id="GO:0021987">
    <property type="term" value="P:cerebral cortex development"/>
    <property type="evidence" value="ECO:0007669"/>
    <property type="project" value="TreeGrafter"/>
</dbReference>
<feature type="compositionally biased region" description="Low complexity" evidence="8">
    <location>
        <begin position="431"/>
        <end position="445"/>
    </location>
</feature>
<dbReference type="GO" id="GO:0005737">
    <property type="term" value="C:cytoplasm"/>
    <property type="evidence" value="ECO:0007669"/>
    <property type="project" value="TreeGrafter"/>
</dbReference>
<feature type="compositionally biased region" description="Basic residues" evidence="8">
    <location>
        <begin position="480"/>
        <end position="490"/>
    </location>
</feature>
<feature type="region of interest" description="Disordered" evidence="8">
    <location>
        <begin position="668"/>
        <end position="691"/>
    </location>
</feature>
<evidence type="ECO:0000256" key="5">
    <source>
        <dbReference type="ARBA" id="ARBA00023054"/>
    </source>
</evidence>
<feature type="compositionally biased region" description="Low complexity" evidence="8">
    <location>
        <begin position="494"/>
        <end position="504"/>
    </location>
</feature>
<keyword evidence="5 7" id="KW-0175">Coiled coil</keyword>
<evidence type="ECO:0000313" key="11">
    <source>
        <dbReference type="Proteomes" id="UP000558488"/>
    </source>
</evidence>
<keyword evidence="3" id="KW-0963">Cytoplasm</keyword>
<feature type="domain" description="Transforming acidic coiled-coil-containing protein C-terminal" evidence="9">
    <location>
        <begin position="730"/>
        <end position="923"/>
    </location>
</feature>
<evidence type="ECO:0000259" key="9">
    <source>
        <dbReference type="Pfam" id="PF05010"/>
    </source>
</evidence>
<accession>A0A7J7RVL2</accession>
<name>A0A7J7RVL2_PIPKU</name>
<dbReference type="Pfam" id="PF05010">
    <property type="entry name" value="TACC_C"/>
    <property type="match status" value="1"/>
</dbReference>
<dbReference type="GO" id="GO:0007052">
    <property type="term" value="P:mitotic spindle organization"/>
    <property type="evidence" value="ECO:0007669"/>
    <property type="project" value="InterPro"/>
</dbReference>
<comment type="caution">
    <text evidence="10">The sequence shown here is derived from an EMBL/GenBank/DDBJ whole genome shotgun (WGS) entry which is preliminary data.</text>
</comment>
<feature type="compositionally biased region" description="Pro residues" evidence="8">
    <location>
        <begin position="382"/>
        <end position="395"/>
    </location>
</feature>
<evidence type="ECO:0000256" key="7">
    <source>
        <dbReference type="SAM" id="Coils"/>
    </source>
</evidence>